<evidence type="ECO:0000256" key="1">
    <source>
        <dbReference type="SAM" id="MobiDB-lite"/>
    </source>
</evidence>
<proteinExistence type="predicted"/>
<dbReference type="EMBL" id="CACVBM020000255">
    <property type="protein sequence ID" value="CAA7016824.1"/>
    <property type="molecule type" value="Genomic_DNA"/>
</dbReference>
<dbReference type="AlphaFoldDB" id="A0A6D2HQG4"/>
<gene>
    <name evidence="2" type="ORF">MERR_LOCUS4059</name>
</gene>
<protein>
    <submittedName>
        <fullName evidence="2">Uncharacterized protein</fullName>
    </submittedName>
</protein>
<keyword evidence="3" id="KW-1185">Reference proteome</keyword>
<evidence type="ECO:0000313" key="2">
    <source>
        <dbReference type="EMBL" id="CAA7016824.1"/>
    </source>
</evidence>
<accession>A0A6D2HQG4</accession>
<name>A0A6D2HQG4_9BRAS</name>
<organism evidence="2 3">
    <name type="scientific">Microthlaspi erraticum</name>
    <dbReference type="NCBI Taxonomy" id="1685480"/>
    <lineage>
        <taxon>Eukaryota</taxon>
        <taxon>Viridiplantae</taxon>
        <taxon>Streptophyta</taxon>
        <taxon>Embryophyta</taxon>
        <taxon>Tracheophyta</taxon>
        <taxon>Spermatophyta</taxon>
        <taxon>Magnoliopsida</taxon>
        <taxon>eudicotyledons</taxon>
        <taxon>Gunneridae</taxon>
        <taxon>Pentapetalae</taxon>
        <taxon>rosids</taxon>
        <taxon>malvids</taxon>
        <taxon>Brassicales</taxon>
        <taxon>Brassicaceae</taxon>
        <taxon>Coluteocarpeae</taxon>
        <taxon>Microthlaspi</taxon>
    </lineage>
</organism>
<dbReference type="PANTHER" id="PTHR36368:SF1">
    <property type="entry name" value="ATP-DEPENDENT CASEINOLYTIC PROTEASE_CROTONASE FAMILY PROTEIN"/>
    <property type="match status" value="1"/>
</dbReference>
<feature type="region of interest" description="Disordered" evidence="1">
    <location>
        <begin position="180"/>
        <end position="222"/>
    </location>
</feature>
<feature type="compositionally biased region" description="Polar residues" evidence="1">
    <location>
        <begin position="189"/>
        <end position="198"/>
    </location>
</feature>
<dbReference type="Proteomes" id="UP000467841">
    <property type="component" value="Unassembled WGS sequence"/>
</dbReference>
<feature type="compositionally biased region" description="Polar residues" evidence="1">
    <location>
        <begin position="210"/>
        <end position="219"/>
    </location>
</feature>
<reference evidence="2" key="1">
    <citation type="submission" date="2020-01" db="EMBL/GenBank/DDBJ databases">
        <authorList>
            <person name="Mishra B."/>
        </authorList>
    </citation>
    <scope>NUCLEOTIDE SEQUENCE [LARGE SCALE GENOMIC DNA]</scope>
</reference>
<evidence type="ECO:0000313" key="3">
    <source>
        <dbReference type="Proteomes" id="UP000467841"/>
    </source>
</evidence>
<dbReference type="OrthoDB" id="1847229at2759"/>
<dbReference type="PANTHER" id="PTHR36368">
    <property type="entry name" value="ATP-DEPENDENT CASEINOLYTIC PROTEASE/CROTONASE FAMILY PROTEIN"/>
    <property type="match status" value="1"/>
</dbReference>
<comment type="caution">
    <text evidence="2">The sequence shown here is derived from an EMBL/GenBank/DDBJ whole genome shotgun (WGS) entry which is preliminary data.</text>
</comment>
<sequence length="344" mass="39945">MEEDLGVAEKFVSNKDDKPISHRNLCESEPPDIGDWFSSYIYESPVLDTSDCFELSSIPEERERVKETQTEEETTTITDFTQSQSLLLSEPPHVRNWFSSYEYQSPQLTELDELIIDESDTEEENACGIFRKTKSKQETTIAKEVSSDSAYSDQEMEKKISFGSMKQESSFKQDPLFCEPRFNPRYKPKQQSLSTHEASLQELGPKHIQETNPSRQNSPKACLEENLESVEKVSDDKENVEEKSTGNGFVTMKKKTRFRESRDYQMKPNRGVMVEGWRSRELKMIDREEDEERKRKRRVLGEMSNLQFSGAEEIAGKWRCPQKNKVKSGPPLKQLRLDAWIHKV</sequence>